<evidence type="ECO:0000256" key="7">
    <source>
        <dbReference type="ARBA" id="ARBA00023136"/>
    </source>
</evidence>
<comment type="subcellular location">
    <subcellularLocation>
        <location evidence="8">Cell inner membrane</location>
        <topology evidence="8">Multi-pass membrane protein</topology>
    </subcellularLocation>
    <subcellularLocation>
        <location evidence="1">Cell membrane</location>
        <topology evidence="1">Multi-pass membrane protein</topology>
    </subcellularLocation>
</comment>
<evidence type="ECO:0000313" key="10">
    <source>
        <dbReference type="EMBL" id="SNT76115.1"/>
    </source>
</evidence>
<keyword evidence="8" id="KW-0997">Cell inner membrane</keyword>
<dbReference type="OrthoDB" id="9800416at2"/>
<dbReference type="PROSITE" id="PS50850">
    <property type="entry name" value="MFS"/>
    <property type="match status" value="1"/>
</dbReference>
<keyword evidence="4" id="KW-1003">Cell membrane</keyword>
<feature type="domain" description="Major facilitator superfamily (MFS) profile" evidence="9">
    <location>
        <begin position="5"/>
        <end position="393"/>
    </location>
</feature>
<feature type="transmembrane region" description="Helical" evidence="8">
    <location>
        <begin position="248"/>
        <end position="267"/>
    </location>
</feature>
<name>A0A239Q0U5_9RHOB</name>
<gene>
    <name evidence="10" type="ORF">SAMN05444959_11569</name>
</gene>
<dbReference type="GO" id="GO:1990961">
    <property type="term" value="P:xenobiotic detoxification by transmembrane export across the plasma membrane"/>
    <property type="evidence" value="ECO:0007669"/>
    <property type="project" value="InterPro"/>
</dbReference>
<keyword evidence="5 8" id="KW-0812">Transmembrane</keyword>
<reference evidence="10 11" key="1">
    <citation type="submission" date="2017-07" db="EMBL/GenBank/DDBJ databases">
        <authorList>
            <person name="Sun Z.S."/>
            <person name="Albrecht U."/>
            <person name="Echele G."/>
            <person name="Lee C.C."/>
        </authorList>
    </citation>
    <scope>NUCLEOTIDE SEQUENCE [LARGE SCALE GENOMIC DNA]</scope>
    <source>
        <strain evidence="10 11">DSM 14827</strain>
    </source>
</reference>
<feature type="transmembrane region" description="Helical" evidence="8">
    <location>
        <begin position="99"/>
        <end position="120"/>
    </location>
</feature>
<dbReference type="InterPro" id="IPR036259">
    <property type="entry name" value="MFS_trans_sf"/>
</dbReference>
<dbReference type="PANTHER" id="PTHR23502:SF132">
    <property type="entry name" value="POLYAMINE TRANSPORTER 2-RELATED"/>
    <property type="match status" value="1"/>
</dbReference>
<evidence type="ECO:0000256" key="4">
    <source>
        <dbReference type="ARBA" id="ARBA00022475"/>
    </source>
</evidence>
<feature type="transmembrane region" description="Helical" evidence="8">
    <location>
        <begin position="307"/>
        <end position="329"/>
    </location>
</feature>
<evidence type="ECO:0000256" key="8">
    <source>
        <dbReference type="RuleBase" id="RU365088"/>
    </source>
</evidence>
<keyword evidence="6 8" id="KW-1133">Transmembrane helix</keyword>
<evidence type="ECO:0000256" key="1">
    <source>
        <dbReference type="ARBA" id="ARBA00004651"/>
    </source>
</evidence>
<keyword evidence="11" id="KW-1185">Reference proteome</keyword>
<dbReference type="GO" id="GO:0042910">
    <property type="term" value="F:xenobiotic transmembrane transporter activity"/>
    <property type="evidence" value="ECO:0007669"/>
    <property type="project" value="InterPro"/>
</dbReference>
<feature type="transmembrane region" description="Helical" evidence="8">
    <location>
        <begin position="5"/>
        <end position="23"/>
    </location>
</feature>
<feature type="transmembrane region" description="Helical" evidence="8">
    <location>
        <begin position="336"/>
        <end position="358"/>
    </location>
</feature>
<accession>A0A239Q0U5</accession>
<dbReference type="InterPro" id="IPR011701">
    <property type="entry name" value="MFS"/>
</dbReference>
<dbReference type="SUPFAM" id="SSF103473">
    <property type="entry name" value="MFS general substrate transporter"/>
    <property type="match status" value="1"/>
</dbReference>
<organism evidence="10 11">
    <name type="scientific">Paracoccus seriniphilus</name>
    <dbReference type="NCBI Taxonomy" id="184748"/>
    <lineage>
        <taxon>Bacteria</taxon>
        <taxon>Pseudomonadati</taxon>
        <taxon>Pseudomonadota</taxon>
        <taxon>Alphaproteobacteria</taxon>
        <taxon>Rhodobacterales</taxon>
        <taxon>Paracoccaceae</taxon>
        <taxon>Paracoccus</taxon>
    </lineage>
</organism>
<feature type="transmembrane region" description="Helical" evidence="8">
    <location>
        <begin position="74"/>
        <end position="93"/>
    </location>
</feature>
<proteinExistence type="inferred from homology"/>
<dbReference type="PANTHER" id="PTHR23502">
    <property type="entry name" value="MAJOR FACILITATOR SUPERFAMILY"/>
    <property type="match status" value="1"/>
</dbReference>
<evidence type="ECO:0000313" key="11">
    <source>
        <dbReference type="Proteomes" id="UP000198307"/>
    </source>
</evidence>
<dbReference type="EMBL" id="FZQB01000015">
    <property type="protein sequence ID" value="SNT76115.1"/>
    <property type="molecule type" value="Genomic_DNA"/>
</dbReference>
<dbReference type="InterPro" id="IPR020846">
    <property type="entry name" value="MFS_dom"/>
</dbReference>
<keyword evidence="7 8" id="KW-0472">Membrane</keyword>
<dbReference type="GO" id="GO:0005886">
    <property type="term" value="C:plasma membrane"/>
    <property type="evidence" value="ECO:0007669"/>
    <property type="project" value="UniProtKB-SubCell"/>
</dbReference>
<feature type="transmembrane region" description="Helical" evidence="8">
    <location>
        <begin position="370"/>
        <end position="389"/>
    </location>
</feature>
<comment type="similarity">
    <text evidence="2 8">Belongs to the major facilitator superfamily. Bcr/CmlA family.</text>
</comment>
<feature type="transmembrane region" description="Helical" evidence="8">
    <location>
        <begin position="279"/>
        <end position="301"/>
    </location>
</feature>
<evidence type="ECO:0000256" key="3">
    <source>
        <dbReference type="ARBA" id="ARBA00022448"/>
    </source>
</evidence>
<protein>
    <recommendedName>
        <fullName evidence="8">Bcr/CflA family efflux transporter</fullName>
    </recommendedName>
</protein>
<dbReference type="Pfam" id="PF07690">
    <property type="entry name" value="MFS_1"/>
    <property type="match status" value="1"/>
</dbReference>
<dbReference type="NCBIfam" id="TIGR00710">
    <property type="entry name" value="efflux_Bcr_CflA"/>
    <property type="match status" value="1"/>
</dbReference>
<feature type="transmembrane region" description="Helical" evidence="8">
    <location>
        <begin position="132"/>
        <end position="157"/>
    </location>
</feature>
<dbReference type="Gene3D" id="1.20.1720.10">
    <property type="entry name" value="Multidrug resistance protein D"/>
    <property type="match status" value="1"/>
</dbReference>
<evidence type="ECO:0000259" key="9">
    <source>
        <dbReference type="PROSITE" id="PS50850"/>
    </source>
</evidence>
<dbReference type="AlphaFoldDB" id="A0A239Q0U5"/>
<evidence type="ECO:0000256" key="5">
    <source>
        <dbReference type="ARBA" id="ARBA00022692"/>
    </source>
</evidence>
<evidence type="ECO:0000256" key="2">
    <source>
        <dbReference type="ARBA" id="ARBA00006236"/>
    </source>
</evidence>
<dbReference type="Proteomes" id="UP000198307">
    <property type="component" value="Unassembled WGS sequence"/>
</dbReference>
<feature type="transmembrane region" description="Helical" evidence="8">
    <location>
        <begin position="212"/>
        <end position="236"/>
    </location>
</feature>
<keyword evidence="3 8" id="KW-0813">Transport</keyword>
<dbReference type="CDD" id="cd17320">
    <property type="entry name" value="MFS_MdfA_MDR_like"/>
    <property type="match status" value="1"/>
</dbReference>
<dbReference type="InterPro" id="IPR004812">
    <property type="entry name" value="Efflux_drug-R_Bcr/CmlA"/>
</dbReference>
<sequence length="397" mass="41690">MRDPLFRMALVLGLLSAVGPFAIDMYLPAMPQVAQDLGTTEAGAALTLTSYFIAFGIAQMFYGPMADSIGRKRPLILGVVVFIVATILAAMAPTIGWLIVARAVQGLGAATLMVVPRAVIRDMATGPAAARMMALIMIVISISPMLAPLTGSLVMAWGDWRDIFMVLAVAAIISLCLIFFALPETLAPGNRRKVQLSAMSSGARRLLSDRRFMGLTMIGGFGMASFFVFLSSASFVYTRQYGLSPTGFSIAFAINAVGFFSASQFAARLAEKFGMERVISLAITGFAGMTLLLTMIVWLGVDDLPVVIAGLFLANACLGLVIPTAMVMSLDPHPDIAGLASSLGGTIQMLTGGAMIALTGPFMQNSSATMVPAIATCALLAWLAAALSLPRLRLGTA</sequence>
<feature type="transmembrane region" description="Helical" evidence="8">
    <location>
        <begin position="163"/>
        <end position="182"/>
    </location>
</feature>
<dbReference type="RefSeq" id="WP_089345465.1">
    <property type="nucleotide sequence ID" value="NZ_CP067129.1"/>
</dbReference>
<feature type="transmembrane region" description="Helical" evidence="8">
    <location>
        <begin position="43"/>
        <end position="62"/>
    </location>
</feature>
<evidence type="ECO:0000256" key="6">
    <source>
        <dbReference type="ARBA" id="ARBA00022989"/>
    </source>
</evidence>